<evidence type="ECO:0000256" key="2">
    <source>
        <dbReference type="SAM" id="MobiDB-lite"/>
    </source>
</evidence>
<dbReference type="EMBL" id="EU678671">
    <property type="protein sequence ID" value="ACH69377.1"/>
    <property type="molecule type" value="Genomic_DNA"/>
</dbReference>
<dbReference type="RefSeq" id="YP_003422366.1">
    <property type="nucleotide sequence ID" value="NC_013772.1"/>
</dbReference>
<feature type="region of interest" description="Disordered" evidence="2">
    <location>
        <begin position="137"/>
        <end position="158"/>
    </location>
</feature>
<feature type="compositionally biased region" description="Acidic residues" evidence="2">
    <location>
        <begin position="148"/>
        <end position="158"/>
    </location>
</feature>
<dbReference type="KEGG" id="vg:8763887"/>
<name>B6S6P6_GVPU</name>
<evidence type="ECO:0000256" key="1">
    <source>
        <dbReference type="SAM" id="Coils"/>
    </source>
</evidence>
<dbReference type="Proteomes" id="UP000203623">
    <property type="component" value="Genome"/>
</dbReference>
<evidence type="ECO:0000313" key="3">
    <source>
        <dbReference type="EMBL" id="ACH69377.1"/>
    </source>
</evidence>
<reference evidence="4" key="1">
    <citation type="submission" date="2008-04" db="EMBL/GenBank/DDBJ databases">
        <title>Genome sequence analysis of the Pseudaletia unipuncta granulovirus which was propagated in Pseudaletia separate larvae.</title>
        <authorList>
            <person name="Li Y."/>
            <person name="Tang P."/>
            <person name="Zhang Z."/>
            <person name="Zhang H."/>
            <person name="Qin Q."/>
        </authorList>
    </citation>
    <scope>NUCLEOTIDE SEQUENCE [LARGE SCALE GENOMIC DNA]</scope>
    <source>
        <strain evidence="4">Hawaiin</strain>
    </source>
</reference>
<accession>B6S6P6</accession>
<protein>
    <submittedName>
        <fullName evidence="3">Uncharacterized protein</fullName>
    </submittedName>
</protein>
<sequence>MEDTLLAPGNMQVQVFQPPVVVATDTTLQPPISTDDIETMKIDVIEDLESVTSSQRNEFDQILNEVKEKNKHIKSLENQKVQSEETIKSLLAEIEKQSVTIKELTTKLEEKDEQLQLKDTELNKKIADEQRLKEKFRNIARKHAENSDSNDDDDQSSK</sequence>
<keyword evidence="4" id="KW-1185">Reference proteome</keyword>
<feature type="coiled-coil region" evidence="1">
    <location>
        <begin position="59"/>
        <end position="121"/>
    </location>
</feature>
<dbReference type="GeneID" id="8763887"/>
<evidence type="ECO:0000313" key="4">
    <source>
        <dbReference type="Proteomes" id="UP000203623"/>
    </source>
</evidence>
<keyword evidence="1" id="KW-0175">Coiled coil</keyword>
<feature type="compositionally biased region" description="Basic and acidic residues" evidence="2">
    <location>
        <begin position="137"/>
        <end position="146"/>
    </location>
</feature>
<proteinExistence type="predicted"/>
<organismHost>
    <name type="scientific">Mythimna unipuncta</name>
    <name type="common">Armyworm moth</name>
    <name type="synonym">Pseudaletia unipuncta</name>
    <dbReference type="NCBI Taxonomy" id="103831"/>
</organismHost>
<organism evidence="3 4">
    <name type="scientific">Pseudalatia unipuncta granulosis virus</name>
    <name type="common">PuGV</name>
    <name type="synonym">Pseudalatia unipuncta granulovirus</name>
    <dbReference type="NCBI Taxonomy" id="36355"/>
    <lineage>
        <taxon>Viruses</taxon>
        <taxon>Viruses incertae sedis</taxon>
        <taxon>Naldaviricetes</taxon>
        <taxon>Lefavirales</taxon>
        <taxon>Baculoviridae</taxon>
        <taxon>Betabaculovirus</taxon>
        <taxon>Betabaculovirus myunipunctae</taxon>
    </lineage>
</organism>